<protein>
    <submittedName>
        <fullName evidence="2">Uncharacterized protein</fullName>
    </submittedName>
</protein>
<organism evidence="2 3">
    <name type="scientific">Penicillium brevicompactum</name>
    <dbReference type="NCBI Taxonomy" id="5074"/>
    <lineage>
        <taxon>Eukaryota</taxon>
        <taxon>Fungi</taxon>
        <taxon>Dikarya</taxon>
        <taxon>Ascomycota</taxon>
        <taxon>Pezizomycotina</taxon>
        <taxon>Eurotiomycetes</taxon>
        <taxon>Eurotiomycetidae</taxon>
        <taxon>Eurotiales</taxon>
        <taxon>Aspergillaceae</taxon>
        <taxon>Penicillium</taxon>
    </lineage>
</organism>
<proteinExistence type="predicted"/>
<reference evidence="2" key="2">
    <citation type="journal article" date="2023" name="IMA Fungus">
        <title>Comparative genomic study of the Penicillium genus elucidates a diverse pangenome and 15 lateral gene transfer events.</title>
        <authorList>
            <person name="Petersen C."/>
            <person name="Sorensen T."/>
            <person name="Nielsen M.R."/>
            <person name="Sondergaard T.E."/>
            <person name="Sorensen J.L."/>
            <person name="Fitzpatrick D.A."/>
            <person name="Frisvad J.C."/>
            <person name="Nielsen K.L."/>
        </authorList>
    </citation>
    <scope>NUCLEOTIDE SEQUENCE</scope>
    <source>
        <strain evidence="2">IBT 35675</strain>
    </source>
</reference>
<dbReference type="Proteomes" id="UP001148299">
    <property type="component" value="Unassembled WGS sequence"/>
</dbReference>
<name>A0A9W9UNN6_PENBR</name>
<evidence type="ECO:0000256" key="1">
    <source>
        <dbReference type="SAM" id="MobiDB-lite"/>
    </source>
</evidence>
<gene>
    <name evidence="2" type="ORF">N7541_009142</name>
</gene>
<feature type="compositionally biased region" description="Polar residues" evidence="1">
    <location>
        <begin position="35"/>
        <end position="44"/>
    </location>
</feature>
<evidence type="ECO:0000313" key="3">
    <source>
        <dbReference type="Proteomes" id="UP001148299"/>
    </source>
</evidence>
<accession>A0A9W9UNN6</accession>
<sequence length="101" mass="11618">MPSIRHQTEWTRRDQSLLDSVNAGYRRKEPDRRNPQATQYSSASVQFPSEWPVIRGKVNVNVSATKAEWTAVDIPSGEDPNAEAGEEYGIAEWNYIRMQFF</sequence>
<keyword evidence="3" id="KW-1185">Reference proteome</keyword>
<feature type="region of interest" description="Disordered" evidence="1">
    <location>
        <begin position="21"/>
        <end position="44"/>
    </location>
</feature>
<dbReference type="EMBL" id="JAPZBR010000007">
    <property type="protein sequence ID" value="KAJ5346660.1"/>
    <property type="molecule type" value="Genomic_DNA"/>
</dbReference>
<comment type="caution">
    <text evidence="2">The sequence shown here is derived from an EMBL/GenBank/DDBJ whole genome shotgun (WGS) entry which is preliminary data.</text>
</comment>
<evidence type="ECO:0000313" key="2">
    <source>
        <dbReference type="EMBL" id="KAJ5346660.1"/>
    </source>
</evidence>
<dbReference type="AlphaFoldDB" id="A0A9W9UNN6"/>
<reference evidence="2" key="1">
    <citation type="submission" date="2022-12" db="EMBL/GenBank/DDBJ databases">
        <authorList>
            <person name="Petersen C."/>
        </authorList>
    </citation>
    <scope>NUCLEOTIDE SEQUENCE</scope>
    <source>
        <strain evidence="2">IBT 35675</strain>
    </source>
</reference>